<dbReference type="EMBL" id="KX859082">
    <property type="protein sequence ID" value="ARX71732.1"/>
    <property type="molecule type" value="Genomic_DNA"/>
</dbReference>
<dbReference type="OrthoDB" id="8955at10239"/>
<dbReference type="SUPFAM" id="SSF56112">
    <property type="entry name" value="Protein kinase-like (PK-like)"/>
    <property type="match status" value="1"/>
</dbReference>
<dbReference type="SMART" id="SM00220">
    <property type="entry name" value="S_TKc"/>
    <property type="match status" value="1"/>
</dbReference>
<dbReference type="GO" id="GO:0005524">
    <property type="term" value="F:ATP binding"/>
    <property type="evidence" value="ECO:0007669"/>
    <property type="project" value="InterPro"/>
</dbReference>
<dbReference type="EMBL" id="KX859079">
    <property type="protein sequence ID" value="ARX71342.1"/>
    <property type="molecule type" value="Genomic_DNA"/>
</dbReference>
<dbReference type="InterPro" id="IPR008271">
    <property type="entry name" value="Ser/Thr_kinase_AS"/>
</dbReference>
<evidence type="ECO:0000313" key="2">
    <source>
        <dbReference type="EMBL" id="AIS92003.1"/>
    </source>
</evidence>
<dbReference type="GeneID" id="20712769"/>
<evidence type="ECO:0000313" key="7">
    <source>
        <dbReference type="Proteomes" id="UP000201628"/>
    </source>
</evidence>
<dbReference type="EMBL" id="KX859081">
    <property type="protein sequence ID" value="ARX71602.1"/>
    <property type="molecule type" value="Genomic_DNA"/>
</dbReference>
<reference evidence="2 7" key="1">
    <citation type="journal article" date="2014" name="BMC Genomics">
        <title>Genome sequence of Erinnyis ello granulovirus (ErelGV), a natural cassava hornworm pesticide and the first sequenced sphingid-infecting betabaculovirus.</title>
        <authorList>
            <person name="Ardisson-Araujo D.M."/>
            <person name="de Melo F.L."/>
            <person name="Andrade M.D."/>
            <person name="Sihler W."/>
            <person name="Bao S.N."/>
            <person name="Ribeiro B.M."/>
            <person name="de Souza M.L."/>
        </authorList>
    </citation>
    <scope>NUCLEOTIDE SEQUENCE [LARGE SCALE GENOMIC DNA]</scope>
    <source>
        <strain evidence="2">S86</strain>
    </source>
</reference>
<accession>A0A097DAJ2</accession>
<evidence type="ECO:0000313" key="6">
    <source>
        <dbReference type="EMBL" id="ARX71732.1"/>
    </source>
</evidence>
<keyword evidence="2" id="KW-0808">Transferase</keyword>
<dbReference type="InterPro" id="IPR011009">
    <property type="entry name" value="Kinase-like_dom_sf"/>
</dbReference>
<dbReference type="PANTHER" id="PTHR44167">
    <property type="entry name" value="OVARIAN-SPECIFIC SERINE/THREONINE-PROTEIN KINASE LOK-RELATED"/>
    <property type="match status" value="1"/>
</dbReference>
<name>A0A097DAJ2_9BBAC</name>
<dbReference type="GO" id="GO:0004674">
    <property type="term" value="F:protein serine/threonine kinase activity"/>
    <property type="evidence" value="ECO:0007669"/>
    <property type="project" value="TreeGrafter"/>
</dbReference>
<dbReference type="Gene3D" id="1.10.510.10">
    <property type="entry name" value="Transferase(Phosphotransferase) domain 1"/>
    <property type="match status" value="1"/>
</dbReference>
<dbReference type="Proteomes" id="UP000201628">
    <property type="component" value="Segment"/>
</dbReference>
<evidence type="ECO:0000259" key="1">
    <source>
        <dbReference type="PROSITE" id="PS50011"/>
    </source>
</evidence>
<dbReference type="EMBL" id="KX859080">
    <property type="protein sequence ID" value="ARX71472.1"/>
    <property type="molecule type" value="Genomic_DNA"/>
</dbReference>
<dbReference type="EMBL" id="KJ406702">
    <property type="protein sequence ID" value="AIS92003.1"/>
    <property type="molecule type" value="Genomic_DNA"/>
</dbReference>
<reference evidence="2" key="2">
    <citation type="submission" date="2014-02" db="EMBL/GenBank/DDBJ databases">
        <authorList>
            <person name="Ardisson-Araujo D.M.P."/>
            <person name="Melo F.L."/>
            <person name="Andrade M.S."/>
            <person name="Sihler W."/>
            <person name="Bao S.N."/>
            <person name="Ribeiro B.M."/>
            <person name="Souza M.L."/>
        </authorList>
    </citation>
    <scope>NUCLEOTIDE SEQUENCE</scope>
    <source>
        <strain evidence="2">S86</strain>
    </source>
</reference>
<dbReference type="PROSITE" id="PS50011">
    <property type="entry name" value="PROTEIN_KINASE_DOM"/>
    <property type="match status" value="1"/>
</dbReference>
<organism evidence="2 7">
    <name type="scientific">Erinnyis ello granulovirus</name>
    <dbReference type="NCBI Taxonomy" id="307444"/>
    <lineage>
        <taxon>Viruses</taxon>
        <taxon>Viruses incertae sedis</taxon>
        <taxon>Naldaviricetes</taxon>
        <taxon>Lefavirales</taxon>
        <taxon>Baculoviridae</taxon>
        <taxon>Betabaculovirus</taxon>
        <taxon>Betabaculovirus erellonis</taxon>
    </lineage>
</organism>
<dbReference type="PROSITE" id="PS00108">
    <property type="entry name" value="PROTEIN_KINASE_ST"/>
    <property type="match status" value="1"/>
</dbReference>
<protein>
    <submittedName>
        <fullName evidence="2">Protein kinase-1</fullName>
    </submittedName>
</protein>
<dbReference type="Pfam" id="PF00069">
    <property type="entry name" value="Pkinase"/>
    <property type="match status" value="1"/>
</dbReference>
<reference evidence="3" key="3">
    <citation type="submission" date="2016-09" db="EMBL/GenBank/DDBJ databases">
        <title>Genome-wide Diversity of Wild Populations of Erinnyis ello granulovirus (ErelGV).</title>
        <authorList>
            <person name="Brito A.F."/>
            <person name="Melo F.L."/>
            <person name="Ardisson-Araujo D.M.P."/>
            <person name="Sihler W."/>
            <person name="Souza M.L."/>
            <person name="Ribeiro B.M."/>
        </authorList>
    </citation>
    <scope>NUCLEOTIDE SEQUENCE</scope>
    <source>
        <strain evidence="6">ErelGV-00</strain>
        <strain evidence="3">ErelGV-94</strain>
        <strain evidence="4">ErelGV-98</strain>
        <strain evidence="5">ErelGV-99</strain>
    </source>
</reference>
<evidence type="ECO:0000313" key="4">
    <source>
        <dbReference type="EMBL" id="ARX71472.1"/>
    </source>
</evidence>
<gene>
    <name evidence="2" type="primary">pk-1</name>
    <name evidence="3" type="synonym">PK-1</name>
    <name evidence="3" type="ORF">EREL_003</name>
</gene>
<dbReference type="RefSeq" id="YP_009091842.1">
    <property type="nucleotide sequence ID" value="NC_025257.1"/>
</dbReference>
<evidence type="ECO:0000313" key="3">
    <source>
        <dbReference type="EMBL" id="ARX71342.1"/>
    </source>
</evidence>
<keyword evidence="7" id="KW-1185">Reference proteome</keyword>
<dbReference type="PANTHER" id="PTHR44167:SF24">
    <property type="entry name" value="SERINE_THREONINE-PROTEIN KINASE CHK2"/>
    <property type="match status" value="1"/>
</dbReference>
<sequence length="278" mass="32419">MNPSKSISRVVADLKNTQVLDNLGNSDDNSYDNVYICKKKGDHKRYVCKVVKKSRFNPLEFTVPIFMHNNPHFVKVHNFMYTSSGEVLFVMDYISGGDLFDMVKKGGSDNRLDEIICRKIIFTLVNALHDLHQHNIIHNDVKLENVLYDRKKKRTYICDYGLAKIINTPSCYDGTTVYYSPEKIFKQNHEPCFDWWAVGVLAYELLSSKFPFDIDENNEEELYDIEPAEMLPLYSKPLEDIDGVTHKAMDFVTKMLTLDKNKRLCTYNDIIKHEFMAW</sequence>
<dbReference type="InterPro" id="IPR000719">
    <property type="entry name" value="Prot_kinase_dom"/>
</dbReference>
<evidence type="ECO:0000313" key="5">
    <source>
        <dbReference type="EMBL" id="ARX71602.1"/>
    </source>
</evidence>
<keyword evidence="2" id="KW-0418">Kinase</keyword>
<dbReference type="KEGG" id="vg:20712769"/>
<feature type="domain" description="Protein kinase" evidence="1">
    <location>
        <begin position="20"/>
        <end position="276"/>
    </location>
</feature>
<proteinExistence type="predicted"/>
<dbReference type="Gene3D" id="3.30.200.20">
    <property type="entry name" value="Phosphorylase Kinase, domain 1"/>
    <property type="match status" value="1"/>
</dbReference>